<dbReference type="SUPFAM" id="SSF56112">
    <property type="entry name" value="Protein kinase-like (PK-like)"/>
    <property type="match status" value="1"/>
</dbReference>
<dbReference type="FunFam" id="3.30.430.20:FF:000002">
    <property type="entry name" value="Cysteine-rich receptor-like protein kinase 10"/>
    <property type="match status" value="1"/>
</dbReference>
<evidence type="ECO:0000256" key="11">
    <source>
        <dbReference type="ARBA" id="ARBA00022989"/>
    </source>
</evidence>
<keyword evidence="6 17" id="KW-0732">Signal</keyword>
<dbReference type="Pfam" id="PF07714">
    <property type="entry name" value="PK_Tyr_Ser-Thr"/>
    <property type="match status" value="1"/>
</dbReference>
<dbReference type="Gene3D" id="3.30.430.20">
    <property type="entry name" value="Gnk2 domain, C-X8-C-X2-C motif"/>
    <property type="match status" value="2"/>
</dbReference>
<keyword evidence="7" id="KW-0677">Repeat</keyword>
<feature type="domain" description="Protein kinase" evidence="18">
    <location>
        <begin position="343"/>
        <end position="629"/>
    </location>
</feature>
<dbReference type="Proteomes" id="UP000189703">
    <property type="component" value="Unplaced"/>
</dbReference>
<evidence type="ECO:0000256" key="7">
    <source>
        <dbReference type="ARBA" id="ARBA00022737"/>
    </source>
</evidence>
<evidence type="ECO:0000256" key="2">
    <source>
        <dbReference type="ARBA" id="ARBA00022527"/>
    </source>
</evidence>
<feature type="region of interest" description="Disordered" evidence="15">
    <location>
        <begin position="632"/>
        <end position="676"/>
    </location>
</feature>
<dbReference type="AlphaFoldDB" id="A0A1U7Z376"/>
<dbReference type="GO" id="GO:0006955">
    <property type="term" value="P:immune response"/>
    <property type="evidence" value="ECO:0000318"/>
    <property type="project" value="GO_Central"/>
</dbReference>
<feature type="transmembrane region" description="Helical" evidence="16">
    <location>
        <begin position="277"/>
        <end position="299"/>
    </location>
</feature>
<evidence type="ECO:0000259" key="18">
    <source>
        <dbReference type="PROSITE" id="PS50011"/>
    </source>
</evidence>
<dbReference type="OMA" id="METCPRE"/>
<dbReference type="FunFam" id="3.30.430.20:FF:000003">
    <property type="entry name" value="Cysteine-rich RLK (RECEPTOR-like protein kinase) 10"/>
    <property type="match status" value="1"/>
</dbReference>
<reference evidence="21 22" key="1">
    <citation type="submission" date="2025-04" db="UniProtKB">
        <authorList>
            <consortium name="RefSeq"/>
        </authorList>
    </citation>
    <scope>IDENTIFICATION</scope>
</reference>
<dbReference type="RefSeq" id="XP_010247618.1">
    <property type="nucleotide sequence ID" value="XM_010249316.2"/>
</dbReference>
<dbReference type="InterPro" id="IPR002902">
    <property type="entry name" value="GNK2"/>
</dbReference>
<feature type="signal peptide" evidence="17">
    <location>
        <begin position="1"/>
        <end position="22"/>
    </location>
</feature>
<evidence type="ECO:0000256" key="8">
    <source>
        <dbReference type="ARBA" id="ARBA00022741"/>
    </source>
</evidence>
<evidence type="ECO:0000256" key="5">
    <source>
        <dbReference type="ARBA" id="ARBA00022692"/>
    </source>
</evidence>
<keyword evidence="5 16" id="KW-0812">Transmembrane</keyword>
<keyword evidence="12 16" id="KW-0472">Membrane</keyword>
<evidence type="ECO:0000256" key="12">
    <source>
        <dbReference type="ARBA" id="ARBA00023136"/>
    </source>
</evidence>
<dbReference type="GO" id="GO:0005524">
    <property type="term" value="F:ATP binding"/>
    <property type="evidence" value="ECO:0007669"/>
    <property type="project" value="UniProtKB-UniRule"/>
</dbReference>
<keyword evidence="13" id="KW-0325">Glycoprotein</keyword>
<dbReference type="Pfam" id="PF01657">
    <property type="entry name" value="Stress-antifung"/>
    <property type="match status" value="2"/>
</dbReference>
<evidence type="ECO:0000256" key="13">
    <source>
        <dbReference type="ARBA" id="ARBA00023180"/>
    </source>
</evidence>
<evidence type="ECO:0000313" key="22">
    <source>
        <dbReference type="RefSeq" id="XP_010247619.1"/>
    </source>
</evidence>
<evidence type="ECO:0000256" key="9">
    <source>
        <dbReference type="ARBA" id="ARBA00022777"/>
    </source>
</evidence>
<dbReference type="InterPro" id="IPR008271">
    <property type="entry name" value="Ser/Thr_kinase_AS"/>
</dbReference>
<keyword evidence="4" id="KW-0808">Transferase</keyword>
<evidence type="ECO:0000256" key="17">
    <source>
        <dbReference type="SAM" id="SignalP"/>
    </source>
</evidence>
<evidence type="ECO:0000259" key="19">
    <source>
        <dbReference type="PROSITE" id="PS51473"/>
    </source>
</evidence>
<dbReference type="Gene3D" id="1.10.510.10">
    <property type="entry name" value="Transferase(Phosphotransferase) domain 1"/>
    <property type="match status" value="1"/>
</dbReference>
<dbReference type="InterPro" id="IPR011009">
    <property type="entry name" value="Kinase-like_dom_sf"/>
</dbReference>
<dbReference type="PANTHER" id="PTHR27002:SF980">
    <property type="entry name" value="CYSTEINE-RICH RECEPTOR-LIKE PROTEIN KINASE 10 ISOFORM X1"/>
    <property type="match status" value="1"/>
</dbReference>
<evidence type="ECO:0000256" key="15">
    <source>
        <dbReference type="SAM" id="MobiDB-lite"/>
    </source>
</evidence>
<accession>A0A1U7Z376</accession>
<dbReference type="InterPro" id="IPR000719">
    <property type="entry name" value="Prot_kinase_dom"/>
</dbReference>
<proteinExistence type="predicted"/>
<dbReference type="OrthoDB" id="4062651at2759"/>
<dbReference type="RefSeq" id="XP_010247619.1">
    <property type="nucleotide sequence ID" value="XM_010249317.1"/>
</dbReference>
<dbReference type="SMART" id="SM00220">
    <property type="entry name" value="S_TKc"/>
    <property type="match status" value="1"/>
</dbReference>
<sequence length="676" mass="75334">MLCSNLFVLLSSILLCPNLCTAQPTTFRYRFCLGGNYTRNSTYQANLNLLLTSISSNVSVDNRFNTATAGQNPDRVNGLFLCKGDVTPEQCRNCITVATGDVPQRCPTSKEAILWYDDCMLRYSNRSIFSTMEETPTTYLWNVNNVTNPDEFSRILGGLINGIVRQAAFGSSTAMFATGEAKFIVFQSIYGLAQCTPDISENDCNRCLEGAVGYIPICCDGKQGGRVLRPSCNIRFEIYPFYQLNITASPPPPPPSLPLTPSAPTNTTTTEGKGGRIVFYVMPSITAVIILIFICFCLLKRKQKKKVEEDGNQIRSAEDVDQISSVESLQFNFEKLRAATNNFSESNKLGQGGFGSVYKGKLLDGQDVAVKRLCRNSGQGELEFKNEVLLLAKLQHRNLVRLLGFCIEGEEKLLIYEFVPNTSLNHFLFDPIKRAELDWGTRYKIIEGIARGLLYLHEDSRLRIIHRDLKASNILLDRVMNPKISDFGMARLFVQDQTHANTNRIVGTFGYMAPEYAMRGQFSVKSDVFSFGILLLEIVSGKKNTEFCQQDGTGDLVRYAWRHWTEGTAINLVDPALGDGYSREEVLRCIQIGLLCVQEHVTNRPTMASVVLMLSSSSATLNPLSSPTFSVPSRMKPYNYRPPRGYDSSTSESRQSTSESKPLSVNEASITELSPR</sequence>
<feature type="binding site" evidence="14">
    <location>
        <position position="371"/>
    </location>
    <ligand>
        <name>ATP</name>
        <dbReference type="ChEBI" id="CHEBI:30616"/>
    </ligand>
</feature>
<dbReference type="GeneID" id="104590601"/>
<dbReference type="CDD" id="cd23509">
    <property type="entry name" value="Gnk2-like"/>
    <property type="match status" value="2"/>
</dbReference>
<keyword evidence="20" id="KW-1185">Reference proteome</keyword>
<keyword evidence="3" id="KW-0597">Phosphoprotein</keyword>
<evidence type="ECO:0000256" key="10">
    <source>
        <dbReference type="ARBA" id="ARBA00022840"/>
    </source>
</evidence>
<dbReference type="CDD" id="cd14066">
    <property type="entry name" value="STKc_IRAK"/>
    <property type="match status" value="1"/>
</dbReference>
<feature type="domain" description="Gnk2-homologous" evidence="19">
    <location>
        <begin position="134"/>
        <end position="241"/>
    </location>
</feature>
<evidence type="ECO:0000256" key="4">
    <source>
        <dbReference type="ARBA" id="ARBA00022679"/>
    </source>
</evidence>
<dbReference type="FunFam" id="1.10.510.10:FF:000129">
    <property type="entry name" value="cysteine-rich receptor-like protein kinase 10"/>
    <property type="match status" value="1"/>
</dbReference>
<dbReference type="Gene3D" id="3.30.200.20">
    <property type="entry name" value="Phosphorylase Kinase, domain 1"/>
    <property type="match status" value="1"/>
</dbReference>
<dbReference type="GO" id="GO:0006979">
    <property type="term" value="P:response to oxidative stress"/>
    <property type="evidence" value="ECO:0007669"/>
    <property type="project" value="UniProtKB-ARBA"/>
</dbReference>
<keyword evidence="2" id="KW-0723">Serine/threonine-protein kinase</keyword>
<evidence type="ECO:0000313" key="20">
    <source>
        <dbReference type="Proteomes" id="UP000189703"/>
    </source>
</evidence>
<dbReference type="PROSITE" id="PS51473">
    <property type="entry name" value="GNK2"/>
    <property type="match status" value="2"/>
</dbReference>
<keyword evidence="11 16" id="KW-1133">Transmembrane helix</keyword>
<dbReference type="PROSITE" id="PS00107">
    <property type="entry name" value="PROTEIN_KINASE_ATP"/>
    <property type="match status" value="1"/>
</dbReference>
<dbReference type="FunFam" id="3.30.200.20:FF:000142">
    <property type="entry name" value="Cysteine-rich receptor-like protein kinase 10"/>
    <property type="match status" value="1"/>
</dbReference>
<name>A0A1U7Z376_NELNU</name>
<dbReference type="KEGG" id="nnu:104590601"/>
<dbReference type="InterPro" id="IPR001245">
    <property type="entry name" value="Ser-Thr/Tyr_kinase_cat_dom"/>
</dbReference>
<evidence type="ECO:0000256" key="6">
    <source>
        <dbReference type="ARBA" id="ARBA00022729"/>
    </source>
</evidence>
<evidence type="ECO:0000256" key="3">
    <source>
        <dbReference type="ARBA" id="ARBA00022553"/>
    </source>
</evidence>
<organism evidence="20 21">
    <name type="scientific">Nelumbo nucifera</name>
    <name type="common">Sacred lotus</name>
    <dbReference type="NCBI Taxonomy" id="4432"/>
    <lineage>
        <taxon>Eukaryota</taxon>
        <taxon>Viridiplantae</taxon>
        <taxon>Streptophyta</taxon>
        <taxon>Embryophyta</taxon>
        <taxon>Tracheophyta</taxon>
        <taxon>Spermatophyta</taxon>
        <taxon>Magnoliopsida</taxon>
        <taxon>Proteales</taxon>
        <taxon>Nelumbonaceae</taxon>
        <taxon>Nelumbo</taxon>
    </lineage>
</organism>
<dbReference type="GO" id="GO:0005886">
    <property type="term" value="C:plasma membrane"/>
    <property type="evidence" value="ECO:0000318"/>
    <property type="project" value="GO_Central"/>
</dbReference>
<dbReference type="GO" id="GO:0004674">
    <property type="term" value="F:protein serine/threonine kinase activity"/>
    <property type="evidence" value="ECO:0000318"/>
    <property type="project" value="GO_Central"/>
</dbReference>
<evidence type="ECO:0000256" key="14">
    <source>
        <dbReference type="PROSITE-ProRule" id="PRU10141"/>
    </source>
</evidence>
<dbReference type="PANTHER" id="PTHR27002">
    <property type="entry name" value="RECEPTOR-LIKE SERINE/THREONINE-PROTEIN KINASE SD1-8"/>
    <property type="match status" value="1"/>
</dbReference>
<gene>
    <name evidence="21 22" type="primary">LOC104590601</name>
</gene>
<keyword evidence="9" id="KW-0418">Kinase</keyword>
<evidence type="ECO:0000313" key="21">
    <source>
        <dbReference type="RefSeq" id="XP_010247618.1"/>
    </source>
</evidence>
<evidence type="ECO:0000256" key="1">
    <source>
        <dbReference type="ARBA" id="ARBA00004167"/>
    </source>
</evidence>
<dbReference type="PROSITE" id="PS00108">
    <property type="entry name" value="PROTEIN_KINASE_ST"/>
    <property type="match status" value="1"/>
</dbReference>
<dbReference type="PROSITE" id="PS50011">
    <property type="entry name" value="PROTEIN_KINASE_DOM"/>
    <property type="match status" value="1"/>
</dbReference>
<feature type="compositionally biased region" description="Polar residues" evidence="15">
    <location>
        <begin position="661"/>
        <end position="676"/>
    </location>
</feature>
<dbReference type="InterPro" id="IPR038408">
    <property type="entry name" value="GNK2_sf"/>
</dbReference>
<dbReference type="InterPro" id="IPR017441">
    <property type="entry name" value="Protein_kinase_ATP_BS"/>
</dbReference>
<protein>
    <submittedName>
        <fullName evidence="21 22">Receptor-like protein kinase At4g00960</fullName>
    </submittedName>
</protein>
<feature type="domain" description="Gnk2-homologous" evidence="19">
    <location>
        <begin position="25"/>
        <end position="128"/>
    </location>
</feature>
<dbReference type="eggNOG" id="ENOG502QWDY">
    <property type="taxonomic scope" value="Eukaryota"/>
</dbReference>
<comment type="subcellular location">
    <subcellularLocation>
        <location evidence="1">Membrane</location>
        <topology evidence="1">Single-pass membrane protein</topology>
    </subcellularLocation>
</comment>
<evidence type="ECO:0000256" key="16">
    <source>
        <dbReference type="SAM" id="Phobius"/>
    </source>
</evidence>
<dbReference type="GO" id="GO:0007165">
    <property type="term" value="P:signal transduction"/>
    <property type="evidence" value="ECO:0000318"/>
    <property type="project" value="GO_Central"/>
</dbReference>
<keyword evidence="8 14" id="KW-0547">Nucleotide-binding</keyword>
<feature type="compositionally biased region" description="Low complexity" evidence="15">
    <location>
        <begin position="648"/>
        <end position="660"/>
    </location>
</feature>
<keyword evidence="10 14" id="KW-0067">ATP-binding</keyword>
<feature type="chain" id="PRO_5010665220" evidence="17">
    <location>
        <begin position="23"/>
        <end position="676"/>
    </location>
</feature>